<accession>A0A8X7C8Q7</accession>
<comment type="caution">
    <text evidence="1">The sequence shown here is derived from an EMBL/GenBank/DDBJ whole genome shotgun (WGS) entry which is preliminary data.</text>
</comment>
<keyword evidence="2" id="KW-1185">Reference proteome</keyword>
<evidence type="ECO:0000313" key="1">
    <source>
        <dbReference type="EMBL" id="GFY61999.1"/>
    </source>
</evidence>
<gene>
    <name evidence="1" type="ORF">TNIN_313391</name>
</gene>
<dbReference type="AlphaFoldDB" id="A0A8X7C8Q7"/>
<name>A0A8X7C8Q7_9ARAC</name>
<protein>
    <submittedName>
        <fullName evidence="1">Uncharacterized protein</fullName>
    </submittedName>
</protein>
<dbReference type="EMBL" id="BMAV01014002">
    <property type="protein sequence ID" value="GFY61999.1"/>
    <property type="molecule type" value="Genomic_DNA"/>
</dbReference>
<reference evidence="1" key="1">
    <citation type="submission" date="2020-08" db="EMBL/GenBank/DDBJ databases">
        <title>Multicomponent nature underlies the extraordinary mechanical properties of spider dragline silk.</title>
        <authorList>
            <person name="Kono N."/>
            <person name="Nakamura H."/>
            <person name="Mori M."/>
            <person name="Yoshida Y."/>
            <person name="Ohtoshi R."/>
            <person name="Malay A.D."/>
            <person name="Moran D.A.P."/>
            <person name="Tomita M."/>
            <person name="Numata K."/>
            <person name="Arakawa K."/>
        </authorList>
    </citation>
    <scope>NUCLEOTIDE SEQUENCE</scope>
</reference>
<sequence>MNIDTQRAFSHECQLRRLPLVSMAVCCRKNMEEFDMWSVICRCTWCRCMLVKPLHIKGYSFLSQYPLHHEDADMNSFGRIMALRDLYHNVVPHSYIPSWKGILHTKRDFISRLAITIAEKFSY</sequence>
<evidence type="ECO:0000313" key="2">
    <source>
        <dbReference type="Proteomes" id="UP000886998"/>
    </source>
</evidence>
<dbReference type="Proteomes" id="UP000886998">
    <property type="component" value="Unassembled WGS sequence"/>
</dbReference>
<proteinExistence type="predicted"/>
<organism evidence="1 2">
    <name type="scientific">Trichonephila inaurata madagascariensis</name>
    <dbReference type="NCBI Taxonomy" id="2747483"/>
    <lineage>
        <taxon>Eukaryota</taxon>
        <taxon>Metazoa</taxon>
        <taxon>Ecdysozoa</taxon>
        <taxon>Arthropoda</taxon>
        <taxon>Chelicerata</taxon>
        <taxon>Arachnida</taxon>
        <taxon>Araneae</taxon>
        <taxon>Araneomorphae</taxon>
        <taxon>Entelegynae</taxon>
        <taxon>Araneoidea</taxon>
        <taxon>Nephilidae</taxon>
        <taxon>Trichonephila</taxon>
        <taxon>Trichonephila inaurata</taxon>
    </lineage>
</organism>